<name>A0ACC0K688_CHOFU</name>
<keyword evidence="2" id="KW-1185">Reference proteome</keyword>
<accession>A0ACC0K688</accession>
<comment type="caution">
    <text evidence="1">The sequence shown here is derived from an EMBL/GenBank/DDBJ whole genome shotgun (WGS) entry which is preliminary data.</text>
</comment>
<evidence type="ECO:0000313" key="1">
    <source>
        <dbReference type="EMBL" id="KAI8431910.1"/>
    </source>
</evidence>
<organism evidence="1 2">
    <name type="scientific">Choristoneura fumiferana</name>
    <name type="common">Spruce budworm moth</name>
    <name type="synonym">Archips fumiferana</name>
    <dbReference type="NCBI Taxonomy" id="7141"/>
    <lineage>
        <taxon>Eukaryota</taxon>
        <taxon>Metazoa</taxon>
        <taxon>Ecdysozoa</taxon>
        <taxon>Arthropoda</taxon>
        <taxon>Hexapoda</taxon>
        <taxon>Insecta</taxon>
        <taxon>Pterygota</taxon>
        <taxon>Neoptera</taxon>
        <taxon>Endopterygota</taxon>
        <taxon>Lepidoptera</taxon>
        <taxon>Glossata</taxon>
        <taxon>Ditrysia</taxon>
        <taxon>Tortricoidea</taxon>
        <taxon>Tortricidae</taxon>
        <taxon>Tortricinae</taxon>
        <taxon>Choristoneura</taxon>
    </lineage>
</organism>
<sequence length="273" mass="30858">MSKASFEELHEKLSTRIFKLDTNWRPAISTKEKLAVCLRYLTTGDSFQSLSFSFRLGGSTVSNIVKEVCKAIWETLQPEYMPAPQKILGGSRKSVIGKFGIFPMVSEVLTANTGSNYYCYKNIFSVVLLAIVDPFYKFTTVDIGSYGQYIHDNMLLPPKPLPGMSDPVPHVLIGDEGFGLKPYLMRPFPRAVSLHDSQKNNFNYRLCRARRVVENAFGILTHKWRVYRRPMECTVETAVDVVKATTCLHNYIIIRRGNTDIIAEDGSLNSVLN</sequence>
<dbReference type="Proteomes" id="UP001064048">
    <property type="component" value="Chromosome 7"/>
</dbReference>
<proteinExistence type="predicted"/>
<protein>
    <submittedName>
        <fullName evidence="1">Uncharacterized protein</fullName>
    </submittedName>
</protein>
<reference evidence="1 2" key="1">
    <citation type="journal article" date="2022" name="Genome Biol. Evol.">
        <title>The Spruce Budworm Genome: Reconstructing the Evolutionary History of Antifreeze Proteins.</title>
        <authorList>
            <person name="Beliveau C."/>
            <person name="Gagne P."/>
            <person name="Picq S."/>
            <person name="Vernygora O."/>
            <person name="Keeling C.I."/>
            <person name="Pinkney K."/>
            <person name="Doucet D."/>
            <person name="Wen F."/>
            <person name="Johnston J.S."/>
            <person name="Maaroufi H."/>
            <person name="Boyle B."/>
            <person name="Laroche J."/>
            <person name="Dewar K."/>
            <person name="Juretic N."/>
            <person name="Blackburn G."/>
            <person name="Nisole A."/>
            <person name="Brunet B."/>
            <person name="Brandao M."/>
            <person name="Lumley L."/>
            <person name="Duan J."/>
            <person name="Quan G."/>
            <person name="Lucarotti C.J."/>
            <person name="Roe A.D."/>
            <person name="Sperling F.A.H."/>
            <person name="Levesque R.C."/>
            <person name="Cusson M."/>
        </authorList>
    </citation>
    <scope>NUCLEOTIDE SEQUENCE [LARGE SCALE GENOMIC DNA]</scope>
    <source>
        <strain evidence="1">Glfc:IPQL:Cfum</strain>
    </source>
</reference>
<dbReference type="EMBL" id="CM046107">
    <property type="protein sequence ID" value="KAI8431910.1"/>
    <property type="molecule type" value="Genomic_DNA"/>
</dbReference>
<evidence type="ECO:0000313" key="2">
    <source>
        <dbReference type="Proteomes" id="UP001064048"/>
    </source>
</evidence>
<gene>
    <name evidence="1" type="ORF">MSG28_004461</name>
</gene>